<dbReference type="OrthoDB" id="9806267at2"/>
<dbReference type="STRING" id="1128398.Curi_c22260"/>
<keyword evidence="1 3" id="KW-0378">Hydrolase</keyword>
<dbReference type="PANTHER" id="PTHR30404">
    <property type="entry name" value="N-ACETYLMURAMOYL-L-ALANINE AMIDASE"/>
    <property type="match status" value="1"/>
</dbReference>
<dbReference type="Gene3D" id="3.40.630.40">
    <property type="entry name" value="Zn-dependent exopeptidases"/>
    <property type="match status" value="1"/>
</dbReference>
<dbReference type="eggNOG" id="COG0860">
    <property type="taxonomic scope" value="Bacteria"/>
</dbReference>
<sequence length="235" mass="27097">MKIIVIKRRWIFFIALILIITLFVIRLEDKSVPTFYLPVTNKVVAIDAGHGGMDPGAMGSSKNTEAEVNLEIALKLRKLIEQNGGIVILTREDEKGLYTEKTPTIRAKKNEDLRNRKMLVNDSEPDIFISIHLNSFPQEKYYGAQTFYKKGCEESEKLAKIIQDELRNSLDKENKREPQPRDTLYLIREVEKPSVLVEAGFLSNSKEEQLLNDSKYQEQIAWGIYIGIIKYFNEK</sequence>
<dbReference type="CDD" id="cd02696">
    <property type="entry name" value="MurNAc-LAA"/>
    <property type="match status" value="1"/>
</dbReference>
<dbReference type="HOGENOM" id="CLU_014322_7_0_9"/>
<dbReference type="EC" id="3.5.1.28" evidence="3"/>
<name>K0B140_GOTA9</name>
<dbReference type="PATRIC" id="fig|1128398.3.peg.2304"/>
<evidence type="ECO:0000313" key="4">
    <source>
        <dbReference type="Proteomes" id="UP000006094"/>
    </source>
</evidence>
<evidence type="ECO:0000259" key="2">
    <source>
        <dbReference type="SMART" id="SM00646"/>
    </source>
</evidence>
<dbReference type="EMBL" id="CP003326">
    <property type="protein sequence ID" value="AFS79229.1"/>
    <property type="molecule type" value="Genomic_DNA"/>
</dbReference>
<dbReference type="NCBIfam" id="TIGR02883">
    <property type="entry name" value="spore_cwlD"/>
    <property type="match status" value="1"/>
</dbReference>
<evidence type="ECO:0000256" key="1">
    <source>
        <dbReference type="ARBA" id="ARBA00022801"/>
    </source>
</evidence>
<organism evidence="3 4">
    <name type="scientific">Gottschalkia acidurici (strain ATCC 7906 / DSM 604 / BCRC 14475 / CIP 104303 / KCTC 5404 / NCIMB 10678 / 9a)</name>
    <name type="common">Clostridium acidurici</name>
    <dbReference type="NCBI Taxonomy" id="1128398"/>
    <lineage>
        <taxon>Bacteria</taxon>
        <taxon>Bacillati</taxon>
        <taxon>Bacillota</taxon>
        <taxon>Tissierellia</taxon>
        <taxon>Tissierellales</taxon>
        <taxon>Gottschalkiaceae</taxon>
        <taxon>Gottschalkia</taxon>
    </lineage>
</organism>
<dbReference type="AlphaFoldDB" id="K0B140"/>
<dbReference type="GO" id="GO:0009253">
    <property type="term" value="P:peptidoglycan catabolic process"/>
    <property type="evidence" value="ECO:0007669"/>
    <property type="project" value="InterPro"/>
</dbReference>
<dbReference type="Pfam" id="PF01520">
    <property type="entry name" value="Amidase_3"/>
    <property type="match status" value="1"/>
</dbReference>
<feature type="domain" description="MurNAc-LAA" evidence="2">
    <location>
        <begin position="117"/>
        <end position="229"/>
    </location>
</feature>
<dbReference type="InterPro" id="IPR014234">
    <property type="entry name" value="Spore_CwlD"/>
</dbReference>
<protein>
    <submittedName>
        <fullName evidence="3">Germination-specific N-acetylmuramoyl-L-alanine amidase CwlD</fullName>
        <ecNumber evidence="3">3.5.1.28</ecNumber>
    </submittedName>
</protein>
<proteinExistence type="predicted"/>
<gene>
    <name evidence="3" type="primary">cwlD</name>
    <name evidence="3" type="ordered locus">Curi_c22260</name>
</gene>
<dbReference type="RefSeq" id="WP_014968365.1">
    <property type="nucleotide sequence ID" value="NC_018664.1"/>
</dbReference>
<evidence type="ECO:0000313" key="3">
    <source>
        <dbReference type="EMBL" id="AFS79229.1"/>
    </source>
</evidence>
<dbReference type="KEGG" id="cad:Curi_c22260"/>
<reference evidence="3 4" key="1">
    <citation type="journal article" date="2012" name="PLoS ONE">
        <title>The purine-utilizing bacterium Clostridium acidurici 9a: a genome-guided metabolic reconsideration.</title>
        <authorList>
            <person name="Hartwich K."/>
            <person name="Poehlein A."/>
            <person name="Daniel R."/>
        </authorList>
    </citation>
    <scope>NUCLEOTIDE SEQUENCE [LARGE SCALE GENOMIC DNA]</scope>
    <source>
        <strain evidence="4">ATCC 7906 / DSM 604 / BCRC 14475 / CIP 104303 / KCTC 5404 / NCIMB 10678 / 9a</strain>
    </source>
</reference>
<keyword evidence="4" id="KW-1185">Reference proteome</keyword>
<dbReference type="InterPro" id="IPR050695">
    <property type="entry name" value="N-acetylmuramoyl_amidase_3"/>
</dbReference>
<dbReference type="Proteomes" id="UP000006094">
    <property type="component" value="Chromosome"/>
</dbReference>
<dbReference type="SUPFAM" id="SSF53187">
    <property type="entry name" value="Zn-dependent exopeptidases"/>
    <property type="match status" value="1"/>
</dbReference>
<dbReference type="SMART" id="SM00646">
    <property type="entry name" value="Ami_3"/>
    <property type="match status" value="1"/>
</dbReference>
<dbReference type="PANTHER" id="PTHR30404:SF0">
    <property type="entry name" value="N-ACETYLMURAMOYL-L-ALANINE AMIDASE AMIC"/>
    <property type="match status" value="1"/>
</dbReference>
<dbReference type="GO" id="GO:0008745">
    <property type="term" value="F:N-acetylmuramoyl-L-alanine amidase activity"/>
    <property type="evidence" value="ECO:0007669"/>
    <property type="project" value="UniProtKB-EC"/>
</dbReference>
<dbReference type="GO" id="GO:0030288">
    <property type="term" value="C:outer membrane-bounded periplasmic space"/>
    <property type="evidence" value="ECO:0007669"/>
    <property type="project" value="TreeGrafter"/>
</dbReference>
<dbReference type="InterPro" id="IPR002508">
    <property type="entry name" value="MurNAc-LAA_cat"/>
</dbReference>
<accession>K0B140</accession>